<dbReference type="HOGENOM" id="CLU_009583_27_6_7"/>
<dbReference type="GO" id="GO:0009103">
    <property type="term" value="P:lipopolysaccharide biosynthetic process"/>
    <property type="evidence" value="ECO:0007669"/>
    <property type="project" value="TreeGrafter"/>
</dbReference>
<dbReference type="EMBL" id="FO203503">
    <property type="protein sequence ID" value="CCK79573.1"/>
    <property type="molecule type" value="Genomic_DNA"/>
</dbReference>
<evidence type="ECO:0000256" key="1">
    <source>
        <dbReference type="ARBA" id="ARBA00022679"/>
    </source>
</evidence>
<accession>K0NII0</accession>
<evidence type="ECO:0000313" key="3">
    <source>
        <dbReference type="EMBL" id="CCK79573.1"/>
    </source>
</evidence>
<dbReference type="SUPFAM" id="SSF53756">
    <property type="entry name" value="UDP-Glycosyltransferase/glycogen phosphorylase"/>
    <property type="match status" value="1"/>
</dbReference>
<proteinExistence type="predicted"/>
<dbReference type="Pfam" id="PF00534">
    <property type="entry name" value="Glycos_transf_1"/>
    <property type="match status" value="1"/>
</dbReference>
<dbReference type="GO" id="GO:0016757">
    <property type="term" value="F:glycosyltransferase activity"/>
    <property type="evidence" value="ECO:0007669"/>
    <property type="project" value="InterPro"/>
</dbReference>
<dbReference type="PANTHER" id="PTHR46401:SF2">
    <property type="entry name" value="GLYCOSYLTRANSFERASE WBBK-RELATED"/>
    <property type="match status" value="1"/>
</dbReference>
<organism evidence="3 4">
    <name type="scientific">Desulfobacula toluolica (strain DSM 7467 / Tol2)</name>
    <dbReference type="NCBI Taxonomy" id="651182"/>
    <lineage>
        <taxon>Bacteria</taxon>
        <taxon>Pseudomonadati</taxon>
        <taxon>Thermodesulfobacteriota</taxon>
        <taxon>Desulfobacteria</taxon>
        <taxon>Desulfobacterales</taxon>
        <taxon>Desulfobacteraceae</taxon>
        <taxon>Desulfobacula</taxon>
    </lineage>
</organism>
<keyword evidence="1 3" id="KW-0808">Transferase</keyword>
<gene>
    <name evidence="3" type="ordered locus">TOL2_C14100</name>
</gene>
<keyword evidence="4" id="KW-1185">Reference proteome</keyword>
<evidence type="ECO:0000259" key="2">
    <source>
        <dbReference type="Pfam" id="PF00534"/>
    </source>
</evidence>
<feature type="domain" description="Glycosyl transferase family 1" evidence="2">
    <location>
        <begin position="194"/>
        <end position="346"/>
    </location>
</feature>
<sequence length="371" mass="42544">MTGVLTGVARYLRNLYRAMCLMDKADIYYFNGRIQTVSMPLPANSTRRQQTTCSVRYLPDPIVFGLRAACWLKYEYYLNRICKSEEPFFDVYHETAFTPAKLTHVPTVYSIYDLSLRRYRETHPKDRVWLFEYFIKTRLRYASHILTISEFIRQEIIDEFNLPPSMVTAVPLAPDPLFVPCSDDIVSMVRHKYNLPKSYLLFVSSLEPRKNIDLLIKALMIARTDIPLVLVGWQGWGEKRWLEKIEGQSLANKIYITGHIPDYDLRAVYSGAQALVYPSLYEGFGLPIVEAMACHCPVICSDTASMPEVAGEAAILIDPARSDELAHAIETIVHDSEIRYKLVKKGGDQAARFTWNDTAIQTFEVFNTVLK</sequence>
<evidence type="ECO:0000313" key="4">
    <source>
        <dbReference type="Proteomes" id="UP000007347"/>
    </source>
</evidence>
<dbReference type="Gene3D" id="3.40.50.2000">
    <property type="entry name" value="Glycogen Phosphorylase B"/>
    <property type="match status" value="2"/>
</dbReference>
<reference evidence="3 4" key="1">
    <citation type="journal article" date="2013" name="Environ. Microbiol.">
        <title>Complete genome, catabolic sub-proteomes and key-metabolites of Desulfobacula toluolica Tol2, a marine, aromatic compound-degrading, sulfate-reducing bacterium.</title>
        <authorList>
            <person name="Wohlbrand L."/>
            <person name="Jacob J.H."/>
            <person name="Kube M."/>
            <person name="Mussmann M."/>
            <person name="Jarling R."/>
            <person name="Beck A."/>
            <person name="Amann R."/>
            <person name="Wilkes H."/>
            <person name="Reinhardt R."/>
            <person name="Rabus R."/>
        </authorList>
    </citation>
    <scope>NUCLEOTIDE SEQUENCE [LARGE SCALE GENOMIC DNA]</scope>
    <source>
        <strain evidence="4">DSM 7467 / Tol2</strain>
    </source>
</reference>
<dbReference type="AlphaFoldDB" id="K0NII0"/>
<name>K0NII0_DESTT</name>
<dbReference type="PANTHER" id="PTHR46401">
    <property type="entry name" value="GLYCOSYLTRANSFERASE WBBK-RELATED"/>
    <property type="match status" value="1"/>
</dbReference>
<dbReference type="InterPro" id="IPR001296">
    <property type="entry name" value="Glyco_trans_1"/>
</dbReference>
<dbReference type="KEGG" id="dto:TOL2_C14100"/>
<dbReference type="Proteomes" id="UP000007347">
    <property type="component" value="Chromosome"/>
</dbReference>
<dbReference type="STRING" id="651182.TOL2_C14100"/>
<dbReference type="CDD" id="cd03809">
    <property type="entry name" value="GT4_MtfB-like"/>
    <property type="match status" value="1"/>
</dbReference>
<protein>
    <submittedName>
        <fullName evidence="3">Glycosyltransferase, family I</fullName>
    </submittedName>
</protein>
<dbReference type="PATRIC" id="fig|651182.5.peg.1689"/>
<dbReference type="FunFam" id="3.40.50.2000:FF:000119">
    <property type="entry name" value="Glycosyl transferase group 1"/>
    <property type="match status" value="1"/>
</dbReference>